<proteinExistence type="inferred from homology"/>
<comment type="similarity">
    <text evidence="1 6">Belongs to the aldehyde dehydrogenase family.</text>
</comment>
<dbReference type="InterPro" id="IPR029510">
    <property type="entry name" value="Ald_DH_CS_GLU"/>
</dbReference>
<dbReference type="EMBL" id="JAEACQ010000227">
    <property type="protein sequence ID" value="MBL7629351.1"/>
    <property type="molecule type" value="Genomic_DNA"/>
</dbReference>
<organism evidence="8 9">
    <name type="scientific">Frankia nepalensis</name>
    <dbReference type="NCBI Taxonomy" id="1836974"/>
    <lineage>
        <taxon>Bacteria</taxon>
        <taxon>Bacillati</taxon>
        <taxon>Actinomycetota</taxon>
        <taxon>Actinomycetes</taxon>
        <taxon>Frankiales</taxon>
        <taxon>Frankiaceae</taxon>
        <taxon>Frankia</taxon>
    </lineage>
</organism>
<sequence>MARSDLPVTGHLVAGELLAGAATDAMAVHDPSTGEVIGYAGQADDALVARALAAASAARPGWAATPLRERMAYLDAWRGKLAAAADALTELVIDEMGLLPAFARNIHVGRAVACLEHLEKLAEAVLAPRREGISLVVREPAGLVAAITAWNFPLHMLVSKISSAVVLGNTVVLKPSEVKPLAAWAATRLLAELDLPPGVVNVVGGTGPTVGAALVAHPDVDMISFTGSRAVGRQILAATAATITRSVLELGGKNPALLLPDAPLDAALPAVLGSCYFNNGQVCGAQSRLIVPRPLLAEVEERLVALVADIVAGPPRAAGTRLGPVVSAVQRDRVAGYIQTGVDTGLRLLAGGPGAPGGLPDDAAGGYYVRPTVFSDVPPDHPLAQEEIFGPVLTVHACDDVDEMVAVANGTRYGLTASVWSGDLDQSIAVARRVQAGQVVVNGGGFNLSAPYGGVKESGNGREHGLEGLAELTEVKAMQLPA</sequence>
<comment type="caution">
    <text evidence="8">The sequence shown here is derived from an EMBL/GenBank/DDBJ whole genome shotgun (WGS) entry which is preliminary data.</text>
</comment>
<comment type="catalytic activity">
    <reaction evidence="4">
        <text>an aldehyde + NAD(+) + H2O = a carboxylate + NADH + 2 H(+)</text>
        <dbReference type="Rhea" id="RHEA:16185"/>
        <dbReference type="ChEBI" id="CHEBI:15377"/>
        <dbReference type="ChEBI" id="CHEBI:15378"/>
        <dbReference type="ChEBI" id="CHEBI:17478"/>
        <dbReference type="ChEBI" id="CHEBI:29067"/>
        <dbReference type="ChEBI" id="CHEBI:57540"/>
        <dbReference type="ChEBI" id="CHEBI:57945"/>
        <dbReference type="EC" id="1.2.1.3"/>
    </reaction>
</comment>
<evidence type="ECO:0000256" key="4">
    <source>
        <dbReference type="ARBA" id="ARBA00049194"/>
    </source>
</evidence>
<dbReference type="InterPro" id="IPR016162">
    <property type="entry name" value="Ald_DH_N"/>
</dbReference>
<evidence type="ECO:0000256" key="2">
    <source>
        <dbReference type="ARBA" id="ARBA00023002"/>
    </source>
</evidence>
<gene>
    <name evidence="8" type="ORF">I7412_19710</name>
</gene>
<dbReference type="Proteomes" id="UP000604475">
    <property type="component" value="Unassembled WGS sequence"/>
</dbReference>
<evidence type="ECO:0000313" key="8">
    <source>
        <dbReference type="EMBL" id="MBL7629351.1"/>
    </source>
</evidence>
<dbReference type="Gene3D" id="3.40.605.10">
    <property type="entry name" value="Aldehyde Dehydrogenase, Chain A, domain 1"/>
    <property type="match status" value="1"/>
</dbReference>
<keyword evidence="9" id="KW-1185">Reference proteome</keyword>
<dbReference type="PROSITE" id="PS00687">
    <property type="entry name" value="ALDEHYDE_DEHYDR_GLU"/>
    <property type="match status" value="1"/>
</dbReference>
<dbReference type="GO" id="GO:0004029">
    <property type="term" value="F:aldehyde dehydrogenase (NAD+) activity"/>
    <property type="evidence" value="ECO:0007669"/>
    <property type="project" value="UniProtKB-EC"/>
</dbReference>
<evidence type="ECO:0000313" key="9">
    <source>
        <dbReference type="Proteomes" id="UP000604475"/>
    </source>
</evidence>
<evidence type="ECO:0000256" key="3">
    <source>
        <dbReference type="ARBA" id="ARBA00024226"/>
    </source>
</evidence>
<keyword evidence="2 6" id="KW-0560">Oxidoreductase</keyword>
<evidence type="ECO:0000259" key="7">
    <source>
        <dbReference type="Pfam" id="PF00171"/>
    </source>
</evidence>
<dbReference type="InterPro" id="IPR016163">
    <property type="entry name" value="Ald_DH_C"/>
</dbReference>
<feature type="domain" description="Aldehyde dehydrogenase" evidence="7">
    <location>
        <begin position="24"/>
        <end position="477"/>
    </location>
</feature>
<dbReference type="PROSITE" id="PS00070">
    <property type="entry name" value="ALDEHYDE_DEHYDR_CYS"/>
    <property type="match status" value="1"/>
</dbReference>
<dbReference type="PANTHER" id="PTHR42804">
    <property type="entry name" value="ALDEHYDE DEHYDROGENASE"/>
    <property type="match status" value="1"/>
</dbReference>
<dbReference type="SUPFAM" id="SSF53720">
    <property type="entry name" value="ALDH-like"/>
    <property type="match status" value="1"/>
</dbReference>
<dbReference type="InterPro" id="IPR016160">
    <property type="entry name" value="Ald_DH_CS_CYS"/>
</dbReference>
<dbReference type="EC" id="1.2.1.3" evidence="3"/>
<dbReference type="Gene3D" id="3.40.309.10">
    <property type="entry name" value="Aldehyde Dehydrogenase, Chain A, domain 2"/>
    <property type="match status" value="1"/>
</dbReference>
<reference evidence="8" key="1">
    <citation type="submission" date="2020-12" db="EMBL/GenBank/DDBJ databases">
        <title>Genomic characterization of non-nitrogen-fixing Frankia strains.</title>
        <authorList>
            <person name="Carlos-Shanley C."/>
            <person name="Guerra T."/>
            <person name="Hahn D."/>
        </authorList>
    </citation>
    <scope>NUCLEOTIDE SEQUENCE</scope>
    <source>
        <strain evidence="8">CN6</strain>
    </source>
</reference>
<accession>A0A937RP11</accession>
<evidence type="ECO:0000256" key="1">
    <source>
        <dbReference type="ARBA" id="ARBA00009986"/>
    </source>
</evidence>
<evidence type="ECO:0000256" key="5">
    <source>
        <dbReference type="PROSITE-ProRule" id="PRU10007"/>
    </source>
</evidence>
<dbReference type="AlphaFoldDB" id="A0A937RP11"/>
<evidence type="ECO:0000256" key="6">
    <source>
        <dbReference type="RuleBase" id="RU003345"/>
    </source>
</evidence>
<dbReference type="InterPro" id="IPR016161">
    <property type="entry name" value="Ald_DH/histidinol_DH"/>
</dbReference>
<name>A0A937RP11_9ACTN</name>
<dbReference type="PANTHER" id="PTHR42804:SF1">
    <property type="entry name" value="ALDEHYDE DEHYDROGENASE-RELATED"/>
    <property type="match status" value="1"/>
</dbReference>
<dbReference type="InterPro" id="IPR015590">
    <property type="entry name" value="Aldehyde_DH_dom"/>
</dbReference>
<protein>
    <recommendedName>
        <fullName evidence="3">aldehyde dehydrogenase (NAD(+))</fullName>
        <ecNumber evidence="3">1.2.1.3</ecNumber>
    </recommendedName>
</protein>
<dbReference type="RefSeq" id="WP_203005234.1">
    <property type="nucleotide sequence ID" value="NZ_JADWYU010000131.1"/>
</dbReference>
<dbReference type="Pfam" id="PF00171">
    <property type="entry name" value="Aldedh"/>
    <property type="match status" value="1"/>
</dbReference>
<feature type="active site" evidence="5">
    <location>
        <position position="249"/>
    </location>
</feature>